<feature type="transmembrane region" description="Helical" evidence="15">
    <location>
        <begin position="215"/>
        <end position="236"/>
    </location>
</feature>
<keyword evidence="5" id="KW-0808">Transferase</keyword>
<evidence type="ECO:0000256" key="5">
    <source>
        <dbReference type="ARBA" id="ARBA00022679"/>
    </source>
</evidence>
<accession>A0A8J9UT20</accession>
<evidence type="ECO:0000256" key="12">
    <source>
        <dbReference type="ARBA" id="ARBA00048014"/>
    </source>
</evidence>
<dbReference type="Pfam" id="PF03142">
    <property type="entry name" value="Chitin_synth_2"/>
    <property type="match status" value="1"/>
</dbReference>
<evidence type="ECO:0000256" key="4">
    <source>
        <dbReference type="ARBA" id="ARBA00022676"/>
    </source>
</evidence>
<keyword evidence="18" id="KW-1185">Reference proteome</keyword>
<dbReference type="PANTHER" id="PTHR22914">
    <property type="entry name" value="CHITIN SYNTHASE"/>
    <property type="match status" value="1"/>
</dbReference>
<dbReference type="InterPro" id="IPR029044">
    <property type="entry name" value="Nucleotide-diphossugar_trans"/>
</dbReference>
<feature type="transmembrane region" description="Helical" evidence="15">
    <location>
        <begin position="1472"/>
        <end position="1493"/>
    </location>
</feature>
<evidence type="ECO:0000256" key="8">
    <source>
        <dbReference type="ARBA" id="ARBA00023054"/>
    </source>
</evidence>
<keyword evidence="3" id="KW-1003">Cell membrane</keyword>
<feature type="transmembrane region" description="Helical" evidence="15">
    <location>
        <begin position="461"/>
        <end position="479"/>
    </location>
</feature>
<gene>
    <name evidence="17" type="ORF">BINO364_LOCUS11419</name>
</gene>
<evidence type="ECO:0000256" key="7">
    <source>
        <dbReference type="ARBA" id="ARBA00022989"/>
    </source>
</evidence>
<feature type="transmembrane region" description="Helical" evidence="15">
    <location>
        <begin position="491"/>
        <end position="509"/>
    </location>
</feature>
<dbReference type="OrthoDB" id="370884at2759"/>
<feature type="transmembrane region" description="Helical" evidence="15">
    <location>
        <begin position="382"/>
        <end position="405"/>
    </location>
</feature>
<comment type="catalytic activity">
    <reaction evidence="12">
        <text>[(1-&gt;4)-N-acetyl-beta-D-glucosaminyl](n) + UDP-N-acetyl-alpha-D-glucosamine = [(1-&gt;4)-N-acetyl-beta-D-glucosaminyl](n+1) + UDP + H(+)</text>
        <dbReference type="Rhea" id="RHEA:16637"/>
        <dbReference type="Rhea" id="RHEA-COMP:9593"/>
        <dbReference type="Rhea" id="RHEA-COMP:9595"/>
        <dbReference type="ChEBI" id="CHEBI:15378"/>
        <dbReference type="ChEBI" id="CHEBI:17029"/>
        <dbReference type="ChEBI" id="CHEBI:57705"/>
        <dbReference type="ChEBI" id="CHEBI:58223"/>
        <dbReference type="EC" id="2.4.1.16"/>
    </reaction>
</comment>
<evidence type="ECO:0000256" key="6">
    <source>
        <dbReference type="ARBA" id="ARBA00022692"/>
    </source>
</evidence>
<feature type="transmembrane region" description="Helical" evidence="15">
    <location>
        <begin position="1415"/>
        <end position="1434"/>
    </location>
</feature>
<dbReference type="GO" id="GO:0006031">
    <property type="term" value="P:chitin biosynthetic process"/>
    <property type="evidence" value="ECO:0007669"/>
    <property type="project" value="TreeGrafter"/>
</dbReference>
<sequence>MATSGGKARREETSDNSDDELLPLANDTYGGRGRSTIATVPEPAQMPRLSTLTTQLSIECATFLRPTSSYIDGASNVRMSDQDRKSYYERQDLTDIEPVYAANNNNSIYSNYCSIYSQRTVQETKGWDVFREFPPKQDSGSMESQKCLEFTVRILKVLAYTITFIVVLASGVIAKGTVLFMTSQLKKDRRLAYCNRNLGRDKQFVVTLPDEERVAWMWVILAAFAIPEIGAFIRAVRICFFKSSKKPSAVQFMVVFIAESLHTVGMGLLFFKILPELDVVKGAMITNCLCIVPAILGLLSRNSRDSKRFVKVIVDMAAIVAQVTGFIVWPLLEKKPVLWLIPISALCISLGWWENYVTRKSPIGIIKSLARLKDELNHTRYFTYRIISLWKVILFLLIILFTIWIDGDDPAMFFQLFNSGFGPHNIVIEEVQIQLGGTVIPDLANATLTGDSVEVAAVYKSAFYVLLIQVFAAYFCYIFGKFACKILIQGFSYAFPINLVIPLVVNFLIAACGLRNGDTCIFHGTVPDYLFFESPPVFSLSDFISRQMAWIWLLWLLSQTWITIHIWIPKAERLASTEKLFVLPMYNGLLIDQSMAFNRKRDDQRDVKTEDLAEIEKEKGDEYYETISVHTDNTGSSPKTIKSSDQITRIYACATMWHETKDEMIEFLKSILRLDEDQCARRVAQKYLRVVDPDYYEFETHIYLDDAFEISDHSDDDSQVNRFVKLLVDTIDEAASEVHQTIIRVRPPKKFPAPYGGRLTWVLPGKTKMICHLKDKARIRHRKRWSQVMYMYYLLGHRLMELPISVDRKEVMAENTFLLTLDGDIDFQPHAVRLLIDLMKKNKNLGAACGRIHPVGSGLMVWYQMFEYAIGHWLQKATEHMIGCVLCSPGCFSLFRGKALMDDNVMKKYTLRSDEARHYVQYDQGEDRWLCTLLLQRGYRVEYSAASDAYTHCPEGFNEFYNQRRRWVPSTIANIMDLLADYKHTIKINDNISTPYIAYQMMLMGGTILGPGTIFLMLVGAFVAAFRIDNWTSFEYNLYPIAIFMFVCFTMKSEYQLLVAQILSTAYAMIMMAVIVGTALQLGEDGIGSPSAIFLISLSSSFFIAACLHPQEFWCIVPGIIYLLSIPSMYLLLILYSIINLNNVTWGTREVQVKKTKKEIEEEKKAAEDAKKSAKQKSLLGFLQGVNSNEEEGSIEFSFAGLFKCLLCTHPKGNEEKVQLMHIASTLDKLEKKLENVERIVDPHAHSRGRKLSIGMRGSTNGDHLGPVAEGEEEDHDSDSETDTMSSTPREKRDHLINPYWIEDADLKKGEVDFLSQSELSFWKDLIDKYLYPIDENKEEKARISRDLKELRDSSVFSFFMVNALFVLIVFLLQLNKDNLHIKWPLGVKTNITYDEVSQEARIARDLLELRNKSVFAFVMFNALFILIVFLLQLNKDQLHVIWPLGVKTNITYVEDTGEVLISKEYLQLEPIGLVFVFFFALILVIQFSAMLFHRFGTLSHILASTELNWFGCTKKSEDLSQDALLDKNAIAIVKDLQKLNGLDDDYDNDSGSGPQNVGRRKTIHNLEKARQKKRNIGTLDVAFKKRFFNMNATDGPGTPVLNRKMTLRRETLKALETRRNSVMAERRKSQMQTLGANNEYGVTGMLNNNHGVQPRHRTSTANISVKDVFAEPNGGMINRGYEATLGDQDDSNSIRLQPRQNQVSFQGRF</sequence>
<feature type="region of interest" description="Disordered" evidence="14">
    <location>
        <begin position="1"/>
        <end position="38"/>
    </location>
</feature>
<evidence type="ECO:0000259" key="16">
    <source>
        <dbReference type="Pfam" id="PF23000"/>
    </source>
</evidence>
<feature type="transmembrane region" description="Helical" evidence="15">
    <location>
        <begin position="1356"/>
        <end position="1375"/>
    </location>
</feature>
<feature type="transmembrane region" description="Helical" evidence="15">
    <location>
        <begin position="338"/>
        <end position="357"/>
    </location>
</feature>
<comment type="subcellular location">
    <subcellularLocation>
        <location evidence="1">Cell membrane</location>
        <topology evidence="1">Multi-pass membrane protein</topology>
    </subcellularLocation>
</comment>
<evidence type="ECO:0000256" key="3">
    <source>
        <dbReference type="ARBA" id="ARBA00022475"/>
    </source>
</evidence>
<evidence type="ECO:0000256" key="13">
    <source>
        <dbReference type="SAM" id="Coils"/>
    </source>
</evidence>
<feature type="coiled-coil region" evidence="13">
    <location>
        <begin position="1150"/>
        <end position="1177"/>
    </location>
</feature>
<dbReference type="SUPFAM" id="SSF53448">
    <property type="entry name" value="Nucleotide-diphospho-sugar transferases"/>
    <property type="match status" value="1"/>
</dbReference>
<feature type="transmembrane region" description="Helical" evidence="15">
    <location>
        <begin position="1058"/>
        <end position="1081"/>
    </location>
</feature>
<reference evidence="17" key="1">
    <citation type="submission" date="2021-12" db="EMBL/GenBank/DDBJ databases">
        <authorList>
            <person name="Martin H S."/>
        </authorList>
    </citation>
    <scope>NUCLEOTIDE SEQUENCE</scope>
</reference>
<evidence type="ECO:0000256" key="9">
    <source>
        <dbReference type="ARBA" id="ARBA00023136"/>
    </source>
</evidence>
<evidence type="ECO:0000313" key="18">
    <source>
        <dbReference type="Proteomes" id="UP000838878"/>
    </source>
</evidence>
<feature type="non-terminal residue" evidence="17">
    <location>
        <position position="1710"/>
    </location>
</feature>
<dbReference type="CDD" id="cd04190">
    <property type="entry name" value="Chitin_synth_C"/>
    <property type="match status" value="1"/>
</dbReference>
<feature type="transmembrane region" description="Helical" evidence="15">
    <location>
        <begin position="283"/>
        <end position="300"/>
    </location>
</feature>
<dbReference type="GO" id="GO:0005886">
    <property type="term" value="C:plasma membrane"/>
    <property type="evidence" value="ECO:0007669"/>
    <property type="project" value="UniProtKB-SubCell"/>
</dbReference>
<feature type="transmembrane region" description="Helical" evidence="15">
    <location>
        <begin position="157"/>
        <end position="181"/>
    </location>
</feature>
<evidence type="ECO:0000256" key="10">
    <source>
        <dbReference type="ARBA" id="ARBA00023180"/>
    </source>
</evidence>
<organism evidence="17 18">
    <name type="scientific">Brenthis ino</name>
    <name type="common">lesser marbled fritillary</name>
    <dbReference type="NCBI Taxonomy" id="405034"/>
    <lineage>
        <taxon>Eukaryota</taxon>
        <taxon>Metazoa</taxon>
        <taxon>Ecdysozoa</taxon>
        <taxon>Arthropoda</taxon>
        <taxon>Hexapoda</taxon>
        <taxon>Insecta</taxon>
        <taxon>Pterygota</taxon>
        <taxon>Neoptera</taxon>
        <taxon>Endopterygota</taxon>
        <taxon>Lepidoptera</taxon>
        <taxon>Glossata</taxon>
        <taxon>Ditrysia</taxon>
        <taxon>Papilionoidea</taxon>
        <taxon>Nymphalidae</taxon>
        <taxon>Heliconiinae</taxon>
        <taxon>Argynnini</taxon>
        <taxon>Brenthis</taxon>
    </lineage>
</organism>
<dbReference type="GO" id="GO:0004100">
    <property type="term" value="F:chitin synthase activity"/>
    <property type="evidence" value="ECO:0007669"/>
    <property type="project" value="UniProtKB-EC"/>
</dbReference>
<dbReference type="InterPro" id="IPR055120">
    <property type="entry name" value="Chs-1/2_IV_N"/>
</dbReference>
<feature type="transmembrane region" description="Helical" evidence="15">
    <location>
        <begin position="1008"/>
        <end position="1028"/>
    </location>
</feature>
<keyword evidence="6 15" id="KW-0812">Transmembrane</keyword>
<evidence type="ECO:0000256" key="1">
    <source>
        <dbReference type="ARBA" id="ARBA00004651"/>
    </source>
</evidence>
<comment type="similarity">
    <text evidence="11">Belongs to the chitin synthase family. Class IV subfamily.</text>
</comment>
<dbReference type="EC" id="2.4.1.16" evidence="2"/>
<keyword evidence="8 13" id="KW-0175">Coiled coil</keyword>
<feature type="region of interest" description="Disordered" evidence="14">
    <location>
        <begin position="1251"/>
        <end position="1291"/>
    </location>
</feature>
<name>A0A8J9UT20_9NEOP</name>
<keyword evidence="9 15" id="KW-0472">Membrane</keyword>
<proteinExistence type="inferred from homology"/>
<evidence type="ECO:0000256" key="14">
    <source>
        <dbReference type="SAM" id="MobiDB-lite"/>
    </source>
</evidence>
<keyword evidence="7 15" id="KW-1133">Transmembrane helix</keyword>
<feature type="domain" description="Chitin synthase chs-1/2 N-terminal putative transporter" evidence="16">
    <location>
        <begin position="152"/>
        <end position="402"/>
    </location>
</feature>
<feature type="transmembrane region" description="Helical" evidence="15">
    <location>
        <begin position="312"/>
        <end position="332"/>
    </location>
</feature>
<feature type="transmembrane region" description="Helical" evidence="15">
    <location>
        <begin position="1034"/>
        <end position="1051"/>
    </location>
</feature>
<feature type="transmembrane region" description="Helical" evidence="15">
    <location>
        <begin position="1087"/>
        <end position="1108"/>
    </location>
</feature>
<dbReference type="Proteomes" id="UP000838878">
    <property type="component" value="Chromosome 5"/>
</dbReference>
<dbReference type="Pfam" id="PF23000">
    <property type="entry name" value="ChitinSynthase_IV_N"/>
    <property type="match status" value="1"/>
</dbReference>
<feature type="compositionally biased region" description="Acidic residues" evidence="14">
    <location>
        <begin position="1270"/>
        <end position="1282"/>
    </location>
</feature>
<feature type="transmembrane region" description="Helical" evidence="15">
    <location>
        <begin position="248"/>
        <end position="271"/>
    </location>
</feature>
<dbReference type="PANTHER" id="PTHR22914:SF42">
    <property type="entry name" value="CHITIN SYNTHASE"/>
    <property type="match status" value="1"/>
</dbReference>
<evidence type="ECO:0000313" key="17">
    <source>
        <dbReference type="EMBL" id="CAH0725886.1"/>
    </source>
</evidence>
<dbReference type="EMBL" id="OV170225">
    <property type="protein sequence ID" value="CAH0725886.1"/>
    <property type="molecule type" value="Genomic_DNA"/>
</dbReference>
<keyword evidence="10" id="KW-0325">Glycoprotein</keyword>
<dbReference type="FunFam" id="3.90.550.10:FF:000139">
    <property type="entry name" value="Chitin synthase 8"/>
    <property type="match status" value="1"/>
</dbReference>
<keyword evidence="4" id="KW-0328">Glycosyltransferase</keyword>
<evidence type="ECO:0000256" key="15">
    <source>
        <dbReference type="SAM" id="Phobius"/>
    </source>
</evidence>
<dbReference type="InterPro" id="IPR004835">
    <property type="entry name" value="Chitin_synth"/>
</dbReference>
<evidence type="ECO:0000256" key="2">
    <source>
        <dbReference type="ARBA" id="ARBA00012543"/>
    </source>
</evidence>
<protein>
    <recommendedName>
        <fullName evidence="2">chitin synthase</fullName>
        <ecNumber evidence="2">2.4.1.16</ecNumber>
    </recommendedName>
</protein>
<evidence type="ECO:0000256" key="11">
    <source>
        <dbReference type="ARBA" id="ARBA00046329"/>
    </source>
</evidence>
<feature type="transmembrane region" description="Helical" evidence="15">
    <location>
        <begin position="1120"/>
        <end position="1139"/>
    </location>
</feature>